<evidence type="ECO:0000256" key="5">
    <source>
        <dbReference type="SAM" id="Coils"/>
    </source>
</evidence>
<proteinExistence type="predicted"/>
<evidence type="ECO:0000259" key="7">
    <source>
        <dbReference type="PROSITE" id="PS50089"/>
    </source>
</evidence>
<dbReference type="SMART" id="SM00184">
    <property type="entry name" value="RING"/>
    <property type="match status" value="1"/>
</dbReference>
<dbReference type="Proteomes" id="UP000009168">
    <property type="component" value="Unassembled WGS sequence"/>
</dbReference>
<dbReference type="GeneID" id="7831450"/>
<dbReference type="PROSITE" id="PS00518">
    <property type="entry name" value="ZF_RING_1"/>
    <property type="match status" value="1"/>
</dbReference>
<dbReference type="PANTHER" id="PTHR12109:SF5">
    <property type="entry name" value="RING-TYPE DOMAIN-CONTAINING PROTEIN"/>
    <property type="match status" value="1"/>
</dbReference>
<dbReference type="GO" id="GO:0008270">
    <property type="term" value="F:zinc ion binding"/>
    <property type="evidence" value="ECO:0007669"/>
    <property type="project" value="UniProtKB-KW"/>
</dbReference>
<dbReference type="KEGG" id="tet:TTHERM_00420560"/>
<keyword evidence="3" id="KW-0862">Zinc</keyword>
<dbReference type="EMBL" id="GG662536">
    <property type="protein sequence ID" value="EAR85648.2"/>
    <property type="molecule type" value="Genomic_DNA"/>
</dbReference>
<dbReference type="PROSITE" id="PS50089">
    <property type="entry name" value="ZF_RING_2"/>
    <property type="match status" value="1"/>
</dbReference>
<feature type="domain" description="RING-type" evidence="7">
    <location>
        <begin position="70"/>
        <end position="109"/>
    </location>
</feature>
<dbReference type="eggNOG" id="ENOG502SFHS">
    <property type="taxonomic scope" value="Eukaryota"/>
</dbReference>
<name>I7M6Q7_TETTS</name>
<dbReference type="InterPro" id="IPR017907">
    <property type="entry name" value="Znf_RING_CS"/>
</dbReference>
<dbReference type="RefSeq" id="XP_001033311.2">
    <property type="nucleotide sequence ID" value="XM_001033311.2"/>
</dbReference>
<dbReference type="AlphaFoldDB" id="I7M6Q7"/>
<feature type="region of interest" description="Disordered" evidence="6">
    <location>
        <begin position="1"/>
        <end position="26"/>
    </location>
</feature>
<dbReference type="InterPro" id="IPR013083">
    <property type="entry name" value="Znf_RING/FYVE/PHD"/>
</dbReference>
<dbReference type="OrthoDB" id="8962942at2759"/>
<protein>
    <submittedName>
        <fullName evidence="8">C3HC4 type (RING finger) zinc finger protein</fullName>
    </submittedName>
</protein>
<dbReference type="InterPro" id="IPR001841">
    <property type="entry name" value="Znf_RING"/>
</dbReference>
<accession>I7M6Q7</accession>
<dbReference type="STRING" id="312017.I7M6Q7"/>
<dbReference type="Gene3D" id="3.30.40.10">
    <property type="entry name" value="Zinc/RING finger domain, C3HC4 (zinc finger)"/>
    <property type="match status" value="1"/>
</dbReference>
<sequence length="350" mass="41224">MSQTDKQNSKKSSKSMKKQSLQTNEDFKQNNAAQIDEKMNNQHQKLNLKQETCQEINKLCVDDEKINNQCLVCIEEIKDECILNPCQHKYCYPCIFDWMKQKQRCPLCNNEVVEIIKTNQNAEADNLITKVSDIADSVALENLKSNSQSQNEHIERFECLDHNYLKNEVEKLLNKLDFVQKKMEQQANKYDDFNWFIIDTIDDQIYELENIVEDFIEFNPQEIAQRCFLLEEHLDIIRNNKWEIIEEHYSDLYAIQLQKEEEEIQNYNQGNSKNKNNNNKNKNSQANSKNGNSKNHIAEFEDDFYYDDSDVSSFPSSFKDYSIKNFKPKAPKKKFNNTIPLNTASAMTKI</sequence>
<evidence type="ECO:0000256" key="1">
    <source>
        <dbReference type="ARBA" id="ARBA00022723"/>
    </source>
</evidence>
<dbReference type="SUPFAM" id="SSF57850">
    <property type="entry name" value="RING/U-box"/>
    <property type="match status" value="1"/>
</dbReference>
<dbReference type="InParanoid" id="I7M6Q7"/>
<keyword evidence="5" id="KW-0175">Coiled coil</keyword>
<gene>
    <name evidence="8" type="ORF">TTHERM_00420560</name>
</gene>
<feature type="region of interest" description="Disordered" evidence="6">
    <location>
        <begin position="268"/>
        <end position="294"/>
    </location>
</feature>
<reference evidence="9" key="1">
    <citation type="journal article" date="2006" name="PLoS Biol.">
        <title>Macronuclear genome sequence of the ciliate Tetrahymena thermophila, a model eukaryote.</title>
        <authorList>
            <person name="Eisen J.A."/>
            <person name="Coyne R.S."/>
            <person name="Wu M."/>
            <person name="Wu D."/>
            <person name="Thiagarajan M."/>
            <person name="Wortman J.R."/>
            <person name="Badger J.H."/>
            <person name="Ren Q."/>
            <person name="Amedeo P."/>
            <person name="Jones K.M."/>
            <person name="Tallon L.J."/>
            <person name="Delcher A.L."/>
            <person name="Salzberg S.L."/>
            <person name="Silva J.C."/>
            <person name="Haas B.J."/>
            <person name="Majoros W.H."/>
            <person name="Farzad M."/>
            <person name="Carlton J.M."/>
            <person name="Smith R.K. Jr."/>
            <person name="Garg J."/>
            <person name="Pearlman R.E."/>
            <person name="Karrer K.M."/>
            <person name="Sun L."/>
            <person name="Manning G."/>
            <person name="Elde N.C."/>
            <person name="Turkewitz A.P."/>
            <person name="Asai D.J."/>
            <person name="Wilkes D.E."/>
            <person name="Wang Y."/>
            <person name="Cai H."/>
            <person name="Collins K."/>
            <person name="Stewart B.A."/>
            <person name="Lee S.R."/>
            <person name="Wilamowska K."/>
            <person name="Weinberg Z."/>
            <person name="Ruzzo W.L."/>
            <person name="Wloga D."/>
            <person name="Gaertig J."/>
            <person name="Frankel J."/>
            <person name="Tsao C.-C."/>
            <person name="Gorovsky M.A."/>
            <person name="Keeling P.J."/>
            <person name="Waller R.F."/>
            <person name="Patron N.J."/>
            <person name="Cherry J.M."/>
            <person name="Stover N.A."/>
            <person name="Krieger C.J."/>
            <person name="del Toro C."/>
            <person name="Ryder H.F."/>
            <person name="Williamson S.C."/>
            <person name="Barbeau R.A."/>
            <person name="Hamilton E.P."/>
            <person name="Orias E."/>
        </authorList>
    </citation>
    <scope>NUCLEOTIDE SEQUENCE [LARGE SCALE GENOMIC DNA]</scope>
    <source>
        <strain evidence="9">SB210</strain>
    </source>
</reference>
<organism evidence="8 9">
    <name type="scientific">Tetrahymena thermophila (strain SB210)</name>
    <dbReference type="NCBI Taxonomy" id="312017"/>
    <lineage>
        <taxon>Eukaryota</taxon>
        <taxon>Sar</taxon>
        <taxon>Alveolata</taxon>
        <taxon>Ciliophora</taxon>
        <taxon>Intramacronucleata</taxon>
        <taxon>Oligohymenophorea</taxon>
        <taxon>Hymenostomatida</taxon>
        <taxon>Tetrahymenina</taxon>
        <taxon>Tetrahymenidae</taxon>
        <taxon>Tetrahymena</taxon>
    </lineage>
</organism>
<evidence type="ECO:0000256" key="2">
    <source>
        <dbReference type="ARBA" id="ARBA00022771"/>
    </source>
</evidence>
<evidence type="ECO:0000256" key="3">
    <source>
        <dbReference type="ARBA" id="ARBA00022833"/>
    </source>
</evidence>
<evidence type="ECO:0000256" key="6">
    <source>
        <dbReference type="SAM" id="MobiDB-lite"/>
    </source>
</evidence>
<evidence type="ECO:0000256" key="4">
    <source>
        <dbReference type="PROSITE-ProRule" id="PRU00175"/>
    </source>
</evidence>
<keyword evidence="9" id="KW-1185">Reference proteome</keyword>
<evidence type="ECO:0000313" key="9">
    <source>
        <dbReference type="Proteomes" id="UP000009168"/>
    </source>
</evidence>
<keyword evidence="2 4" id="KW-0863">Zinc-finger</keyword>
<dbReference type="InterPro" id="IPR047126">
    <property type="entry name" value="RNF141-like"/>
</dbReference>
<keyword evidence="1" id="KW-0479">Metal-binding</keyword>
<feature type="coiled-coil region" evidence="5">
    <location>
        <begin position="140"/>
        <end position="189"/>
    </location>
</feature>
<dbReference type="PANTHER" id="PTHR12109">
    <property type="entry name" value="RING FINGER PROTEIN 141-RELATED"/>
    <property type="match status" value="1"/>
</dbReference>
<dbReference type="Pfam" id="PF13923">
    <property type="entry name" value="zf-C3HC4_2"/>
    <property type="match status" value="1"/>
</dbReference>
<evidence type="ECO:0000313" key="8">
    <source>
        <dbReference type="EMBL" id="EAR85648.2"/>
    </source>
</evidence>